<dbReference type="AlphaFoldDB" id="A0A4V6Q4G2"/>
<comment type="caution">
    <text evidence="1">The sequence shown here is derived from an EMBL/GenBank/DDBJ whole genome shotgun (WGS) entry which is preliminary data.</text>
</comment>
<dbReference type="RefSeq" id="WP_133758823.1">
    <property type="nucleotide sequence ID" value="NZ_SOBW01000009.1"/>
</dbReference>
<organism evidence="1 2">
    <name type="scientific">Gelidibacter sediminis</name>
    <dbReference type="NCBI Taxonomy" id="1608710"/>
    <lineage>
        <taxon>Bacteria</taxon>
        <taxon>Pseudomonadati</taxon>
        <taxon>Bacteroidota</taxon>
        <taxon>Flavobacteriia</taxon>
        <taxon>Flavobacteriales</taxon>
        <taxon>Flavobacteriaceae</taxon>
        <taxon>Gelidibacter</taxon>
    </lineage>
</organism>
<evidence type="ECO:0000313" key="2">
    <source>
        <dbReference type="Proteomes" id="UP000294689"/>
    </source>
</evidence>
<reference evidence="1 2" key="1">
    <citation type="submission" date="2019-03" db="EMBL/GenBank/DDBJ databases">
        <title>Genomic Encyclopedia of Archaeal and Bacterial Type Strains, Phase II (KMG-II): from individual species to whole genera.</title>
        <authorList>
            <person name="Goeker M."/>
        </authorList>
    </citation>
    <scope>NUCLEOTIDE SEQUENCE [LARGE SCALE GENOMIC DNA]</scope>
    <source>
        <strain evidence="1 2">DSM 28135</strain>
    </source>
</reference>
<evidence type="ECO:0000313" key="1">
    <source>
        <dbReference type="EMBL" id="TDU34496.1"/>
    </source>
</evidence>
<name>A0A4V6Q4G2_9FLAO</name>
<keyword evidence="2" id="KW-1185">Reference proteome</keyword>
<accession>A0A4V6Q4G2</accession>
<dbReference type="Proteomes" id="UP000294689">
    <property type="component" value="Unassembled WGS sequence"/>
</dbReference>
<dbReference type="EMBL" id="SOBW01000009">
    <property type="protein sequence ID" value="TDU34496.1"/>
    <property type="molecule type" value="Genomic_DNA"/>
</dbReference>
<gene>
    <name evidence="1" type="ORF">BXY82_2821</name>
</gene>
<dbReference type="OrthoDB" id="599464at2"/>
<proteinExistence type="predicted"/>
<sequence>MKIKLTKIYTILFGVSLLFGTFLSCQTEPLDAEQDLSLDSNVLANKSKVATFKWPACENELSSEVNLYAGQNILVGTVIVEVIGANYEITYKLTNSGYCLAATHLSVVNDKLDFPMNNGGNPVIGHFEYSENHDCISSYTYTVPTSKGTYIAAHAVVHCVSDVTSDAFAMALPDQVNVCVAAKGVPNNYYDINIASGTSLSGSYGAWCLDQDARLDNLDCFTGDVYSSYEALPEDKFENPENFGAVNWLMNQGFIGQDSQGLGDYTFGDIQIAIWKLVDDSVCVDCEFTGPFNNDRVDILVAMALEHTDFIPSCGDDVIIILVPTDDKQSIFISIPAPCGNCEETAFGAGCGFPGANWFTWFQYGNVD</sequence>
<protein>
    <submittedName>
        <fullName evidence="1">Uncharacterized protein</fullName>
    </submittedName>
</protein>
<dbReference type="PROSITE" id="PS51257">
    <property type="entry name" value="PROKAR_LIPOPROTEIN"/>
    <property type="match status" value="1"/>
</dbReference>